<evidence type="ECO:0000259" key="2">
    <source>
        <dbReference type="PROSITE" id="PS50858"/>
    </source>
</evidence>
<keyword evidence="4" id="KW-1185">Reference proteome</keyword>
<protein>
    <recommendedName>
        <fullName evidence="2">BSD domain-containing protein</fullName>
    </recommendedName>
</protein>
<dbReference type="PANTHER" id="PTHR31923:SF27">
    <property type="entry name" value="BSD DOMAIN-CONTAINING PROTEIN"/>
    <property type="match status" value="1"/>
</dbReference>
<evidence type="ECO:0000313" key="3">
    <source>
        <dbReference type="EMBL" id="GMH13645.1"/>
    </source>
</evidence>
<organism evidence="3 4">
    <name type="scientific">Nepenthes gracilis</name>
    <name type="common">Slender pitcher plant</name>
    <dbReference type="NCBI Taxonomy" id="150966"/>
    <lineage>
        <taxon>Eukaryota</taxon>
        <taxon>Viridiplantae</taxon>
        <taxon>Streptophyta</taxon>
        <taxon>Embryophyta</taxon>
        <taxon>Tracheophyta</taxon>
        <taxon>Spermatophyta</taxon>
        <taxon>Magnoliopsida</taxon>
        <taxon>eudicotyledons</taxon>
        <taxon>Gunneridae</taxon>
        <taxon>Pentapetalae</taxon>
        <taxon>Caryophyllales</taxon>
        <taxon>Nepenthaceae</taxon>
        <taxon>Nepenthes</taxon>
    </lineage>
</organism>
<sequence length="459" mass="51635">MSWLARSLANSLGIDAGDGEDIISDHGGGDDDHTTDDRRNRAGSSFSKREKQGRKDHRKQEGDRSGSPTRRAKEDFSEFTEILTRELWGVANFLAPPPTYTPSGSHDQCDHCPVTECNRREPTNPSVSGDDESSVDAHIAGIAGDRSKSIGRVSEEFSRFSNVREASEDSRFEASYNWFGSMYEDEDWIGQAVGITDEVLAFAGNIAHHPETWLDFPIDEEDDLDDFTMSDSQKLHALAIEHLTPRLAALRIEFCPAHMSEGYFWKVYFVLLHSRLNKQDAQLLSTPQVVEARVKWMQELQKQTKIESSWHRGTPKYCKESDNLLHEDVISASPRTEHSEDMPQWTYTSEPASSTAIDSLSERHLALSTEMRFFDNSDVIEKQAIKTVDKSMPAGPSSPRLLVQNFGDDDDDDWPEDDLSGHRKSIAAIDFGIDEDVSFSDLEDDDHILPIKSHVGLKD</sequence>
<dbReference type="InterPro" id="IPR005607">
    <property type="entry name" value="BSD_dom"/>
</dbReference>
<feature type="compositionally biased region" description="Basic and acidic residues" evidence="1">
    <location>
        <begin position="23"/>
        <end position="40"/>
    </location>
</feature>
<name>A0AAD3SMY7_NEPGR</name>
<reference evidence="3" key="1">
    <citation type="submission" date="2023-05" db="EMBL/GenBank/DDBJ databases">
        <title>Nepenthes gracilis genome sequencing.</title>
        <authorList>
            <person name="Fukushima K."/>
        </authorList>
    </citation>
    <scope>NUCLEOTIDE SEQUENCE</scope>
    <source>
        <strain evidence="3">SING2019-196</strain>
    </source>
</reference>
<evidence type="ECO:0000313" key="4">
    <source>
        <dbReference type="Proteomes" id="UP001279734"/>
    </source>
</evidence>
<dbReference type="AlphaFoldDB" id="A0AAD3SMY7"/>
<dbReference type="PROSITE" id="PS50858">
    <property type="entry name" value="BSD"/>
    <property type="match status" value="1"/>
</dbReference>
<dbReference type="EMBL" id="BSYO01000013">
    <property type="protein sequence ID" value="GMH13645.1"/>
    <property type="molecule type" value="Genomic_DNA"/>
</dbReference>
<dbReference type="Gene3D" id="1.10.3970.10">
    <property type="entry name" value="BSD domain"/>
    <property type="match status" value="1"/>
</dbReference>
<dbReference type="SUPFAM" id="SSF140383">
    <property type="entry name" value="BSD domain-like"/>
    <property type="match status" value="1"/>
</dbReference>
<dbReference type="SMART" id="SM00751">
    <property type="entry name" value="BSD"/>
    <property type="match status" value="1"/>
</dbReference>
<dbReference type="Proteomes" id="UP001279734">
    <property type="component" value="Unassembled WGS sequence"/>
</dbReference>
<feature type="domain" description="BSD" evidence="2">
    <location>
        <begin position="224"/>
        <end position="276"/>
    </location>
</feature>
<comment type="caution">
    <text evidence="3">The sequence shown here is derived from an EMBL/GenBank/DDBJ whole genome shotgun (WGS) entry which is preliminary data.</text>
</comment>
<proteinExistence type="predicted"/>
<dbReference type="Pfam" id="PF03909">
    <property type="entry name" value="BSD"/>
    <property type="match status" value="1"/>
</dbReference>
<dbReference type="InterPro" id="IPR035925">
    <property type="entry name" value="BSD_dom_sf"/>
</dbReference>
<evidence type="ECO:0000256" key="1">
    <source>
        <dbReference type="SAM" id="MobiDB-lite"/>
    </source>
</evidence>
<feature type="region of interest" description="Disordered" evidence="1">
    <location>
        <begin position="13"/>
        <end position="76"/>
    </location>
</feature>
<accession>A0AAD3SMY7</accession>
<dbReference type="PANTHER" id="PTHR31923">
    <property type="entry name" value="BSD DOMAIN-CONTAINING PROTEIN"/>
    <property type="match status" value="1"/>
</dbReference>
<gene>
    <name evidence="3" type="ORF">Nepgr_015486</name>
</gene>